<name>A0AAN9JU22_CLITE</name>
<sequence>MGEVENNKQGKRTIGDVILMCFGGYSKKEKVHEETKTRRGLSNSTGAGTRLGVDEKPLRRIADSFQELANVISSSDGASDLDPAAFSRACAFVAPLFGCVGFHFKFIEMDYVTKVKDLAEASKSFGTLEAMVDEDVQTNSVRIQGSHSRNLLKIKHGLHFLKVLFEQILLTEGHSIREPVSKAYTQIFNSYHGWALRKAVAARIHHIPTKQQLFKKLGEDESSARALMQTYILASPPLLQHVEKIFLERELGIDW</sequence>
<evidence type="ECO:0000313" key="6">
    <source>
        <dbReference type="Proteomes" id="UP001359559"/>
    </source>
</evidence>
<dbReference type="PANTHER" id="PTHR10219:SF43">
    <property type="entry name" value="GLYCOLIPID TRANSFER PROTEIN DOMAIN-CONTAINING PROTEIN"/>
    <property type="match status" value="1"/>
</dbReference>
<gene>
    <name evidence="5" type="ORF">RJT34_14489</name>
</gene>
<dbReference type="EMBL" id="JAYKXN010000003">
    <property type="protein sequence ID" value="KAK7303579.1"/>
    <property type="molecule type" value="Genomic_DNA"/>
</dbReference>
<keyword evidence="3" id="KW-0445">Lipid transport</keyword>
<dbReference type="GO" id="GO:1902388">
    <property type="term" value="F:ceramide 1-phosphate transfer activity"/>
    <property type="evidence" value="ECO:0007669"/>
    <property type="project" value="TreeGrafter"/>
</dbReference>
<organism evidence="5 6">
    <name type="scientific">Clitoria ternatea</name>
    <name type="common">Butterfly pea</name>
    <dbReference type="NCBI Taxonomy" id="43366"/>
    <lineage>
        <taxon>Eukaryota</taxon>
        <taxon>Viridiplantae</taxon>
        <taxon>Streptophyta</taxon>
        <taxon>Embryophyta</taxon>
        <taxon>Tracheophyta</taxon>
        <taxon>Spermatophyta</taxon>
        <taxon>Magnoliopsida</taxon>
        <taxon>eudicotyledons</taxon>
        <taxon>Gunneridae</taxon>
        <taxon>Pentapetalae</taxon>
        <taxon>rosids</taxon>
        <taxon>fabids</taxon>
        <taxon>Fabales</taxon>
        <taxon>Fabaceae</taxon>
        <taxon>Papilionoideae</taxon>
        <taxon>50 kb inversion clade</taxon>
        <taxon>NPAAA clade</taxon>
        <taxon>indigoferoid/millettioid clade</taxon>
        <taxon>Phaseoleae</taxon>
        <taxon>Clitoria</taxon>
    </lineage>
</organism>
<accession>A0AAN9JU22</accession>
<dbReference type="FunFam" id="1.10.3520.10:FF:000005">
    <property type="entry name" value="Accelerated cell death 11"/>
    <property type="match status" value="1"/>
</dbReference>
<feature type="domain" description="Glycolipid transfer protein" evidence="4">
    <location>
        <begin position="84"/>
        <end position="219"/>
    </location>
</feature>
<comment type="caution">
    <text evidence="5">The sequence shown here is derived from an EMBL/GenBank/DDBJ whole genome shotgun (WGS) entry which is preliminary data.</text>
</comment>
<evidence type="ECO:0000259" key="4">
    <source>
        <dbReference type="Pfam" id="PF08718"/>
    </source>
</evidence>
<proteinExistence type="inferred from homology"/>
<dbReference type="SUPFAM" id="SSF110004">
    <property type="entry name" value="Glycolipid transfer protein, GLTP"/>
    <property type="match status" value="1"/>
</dbReference>
<dbReference type="Proteomes" id="UP001359559">
    <property type="component" value="Unassembled WGS sequence"/>
</dbReference>
<evidence type="ECO:0000256" key="1">
    <source>
        <dbReference type="ARBA" id="ARBA00007148"/>
    </source>
</evidence>
<dbReference type="Gene3D" id="1.10.3520.10">
    <property type="entry name" value="Glycolipid transfer protein"/>
    <property type="match status" value="1"/>
</dbReference>
<dbReference type="GO" id="GO:0016020">
    <property type="term" value="C:membrane"/>
    <property type="evidence" value="ECO:0007669"/>
    <property type="project" value="TreeGrafter"/>
</dbReference>
<keyword evidence="2" id="KW-0813">Transport</keyword>
<dbReference type="InterPro" id="IPR014830">
    <property type="entry name" value="Glycolipid_transfer_prot_dom"/>
</dbReference>
<dbReference type="InterPro" id="IPR036497">
    <property type="entry name" value="GLTP_sf"/>
</dbReference>
<evidence type="ECO:0000256" key="2">
    <source>
        <dbReference type="ARBA" id="ARBA00022448"/>
    </source>
</evidence>
<reference evidence="5 6" key="1">
    <citation type="submission" date="2024-01" db="EMBL/GenBank/DDBJ databases">
        <title>The genomes of 5 underutilized Papilionoideae crops provide insights into root nodulation and disease resistance.</title>
        <authorList>
            <person name="Yuan L."/>
        </authorList>
    </citation>
    <scope>NUCLEOTIDE SEQUENCE [LARGE SCALE GENOMIC DNA]</scope>
    <source>
        <strain evidence="5">LY-2023</strain>
        <tissue evidence="5">Leaf</tissue>
    </source>
</reference>
<dbReference type="GO" id="GO:1902387">
    <property type="term" value="F:ceramide 1-phosphate binding"/>
    <property type="evidence" value="ECO:0007669"/>
    <property type="project" value="TreeGrafter"/>
</dbReference>
<dbReference type="AlphaFoldDB" id="A0AAN9JU22"/>
<evidence type="ECO:0000313" key="5">
    <source>
        <dbReference type="EMBL" id="KAK7303579.1"/>
    </source>
</evidence>
<comment type="similarity">
    <text evidence="1">Belongs to the GLTP family.</text>
</comment>
<dbReference type="GO" id="GO:0005829">
    <property type="term" value="C:cytosol"/>
    <property type="evidence" value="ECO:0007669"/>
    <property type="project" value="TreeGrafter"/>
</dbReference>
<dbReference type="Pfam" id="PF08718">
    <property type="entry name" value="GLTP"/>
    <property type="match status" value="1"/>
</dbReference>
<protein>
    <recommendedName>
        <fullName evidence="4">Glycolipid transfer protein domain-containing protein</fullName>
    </recommendedName>
</protein>
<dbReference type="PANTHER" id="PTHR10219">
    <property type="entry name" value="GLYCOLIPID TRANSFER PROTEIN-RELATED"/>
    <property type="match status" value="1"/>
</dbReference>
<evidence type="ECO:0000256" key="3">
    <source>
        <dbReference type="ARBA" id="ARBA00023055"/>
    </source>
</evidence>
<keyword evidence="6" id="KW-1185">Reference proteome</keyword>